<dbReference type="PANTHER" id="PTHR31109">
    <property type="entry name" value="PROTEIN FAM207A"/>
    <property type="match status" value="1"/>
</dbReference>
<dbReference type="Proteomes" id="UP000327157">
    <property type="component" value="Chromosome 10"/>
</dbReference>
<reference evidence="2 3" key="1">
    <citation type="submission" date="2019-09" db="EMBL/GenBank/DDBJ databases">
        <authorList>
            <person name="Ou C."/>
        </authorList>
    </citation>
    <scope>NUCLEOTIDE SEQUENCE [LARGE SCALE GENOMIC DNA]</scope>
    <source>
        <strain evidence="2">S2</strain>
        <tissue evidence="2">Leaf</tissue>
    </source>
</reference>
<organism evidence="2 3">
    <name type="scientific">Pyrus ussuriensis x Pyrus communis</name>
    <dbReference type="NCBI Taxonomy" id="2448454"/>
    <lineage>
        <taxon>Eukaryota</taxon>
        <taxon>Viridiplantae</taxon>
        <taxon>Streptophyta</taxon>
        <taxon>Embryophyta</taxon>
        <taxon>Tracheophyta</taxon>
        <taxon>Spermatophyta</taxon>
        <taxon>Magnoliopsida</taxon>
        <taxon>eudicotyledons</taxon>
        <taxon>Gunneridae</taxon>
        <taxon>Pentapetalae</taxon>
        <taxon>rosids</taxon>
        <taxon>fabids</taxon>
        <taxon>Rosales</taxon>
        <taxon>Rosaceae</taxon>
        <taxon>Amygdaloideae</taxon>
        <taxon>Maleae</taxon>
        <taxon>Pyrus</taxon>
    </lineage>
</organism>
<dbReference type="PANTHER" id="PTHR31109:SF2">
    <property type="entry name" value="RIBOSOME BIOGENESIS PROTEIN SLX9 HOMOLOG"/>
    <property type="match status" value="1"/>
</dbReference>
<dbReference type="EMBL" id="SMOL01000695">
    <property type="protein sequence ID" value="KAB2602857.1"/>
    <property type="molecule type" value="Genomic_DNA"/>
</dbReference>
<proteinExistence type="predicted"/>
<accession>A0A5N5FIU5</accession>
<comment type="caution">
    <text evidence="2">The sequence shown here is derived from an EMBL/GenBank/DDBJ whole genome shotgun (WGS) entry which is preliminary data.</text>
</comment>
<evidence type="ECO:0000256" key="1">
    <source>
        <dbReference type="SAM" id="MobiDB-lite"/>
    </source>
</evidence>
<dbReference type="OrthoDB" id="18703at2759"/>
<evidence type="ECO:0000313" key="3">
    <source>
        <dbReference type="Proteomes" id="UP000327157"/>
    </source>
</evidence>
<dbReference type="AlphaFoldDB" id="A0A5N5FIU5"/>
<sequence>MDENLGKETLASSPKKGFFTTKKFHFRRKKLNAYDLFSLSEFLPELNDSLEVTPAAKFKLILKEGKHLSALVNHPAFQAKLLGAIYRHIMSTQLVEDEEPNERNKCGSEKRNQKKYKAQSRKQ</sequence>
<feature type="compositionally biased region" description="Basic and acidic residues" evidence="1">
    <location>
        <begin position="101"/>
        <end position="111"/>
    </location>
</feature>
<protein>
    <submittedName>
        <fullName evidence="2">Uncharacterized protein</fullName>
    </submittedName>
</protein>
<reference evidence="3" key="2">
    <citation type="submission" date="2019-10" db="EMBL/GenBank/DDBJ databases">
        <title>A de novo genome assembly of a pear dwarfing rootstock.</title>
        <authorList>
            <person name="Wang F."/>
            <person name="Wang J."/>
            <person name="Li S."/>
            <person name="Zhang Y."/>
            <person name="Fang M."/>
            <person name="Ma L."/>
            <person name="Zhao Y."/>
            <person name="Jiang S."/>
        </authorList>
    </citation>
    <scope>NUCLEOTIDE SEQUENCE [LARGE SCALE GENOMIC DNA]</scope>
</reference>
<reference evidence="2 3" key="3">
    <citation type="submission" date="2019-11" db="EMBL/GenBank/DDBJ databases">
        <title>A de novo genome assembly of a pear dwarfing rootstock.</title>
        <authorList>
            <person name="Wang F."/>
            <person name="Wang J."/>
            <person name="Li S."/>
            <person name="Zhang Y."/>
            <person name="Fang M."/>
            <person name="Ma L."/>
            <person name="Zhao Y."/>
            <person name="Jiang S."/>
        </authorList>
    </citation>
    <scope>NUCLEOTIDE SEQUENCE [LARGE SCALE GENOMIC DNA]</scope>
    <source>
        <strain evidence="2">S2</strain>
        <tissue evidence="2">Leaf</tissue>
    </source>
</reference>
<feature type="region of interest" description="Disordered" evidence="1">
    <location>
        <begin position="96"/>
        <end position="123"/>
    </location>
</feature>
<gene>
    <name evidence="2" type="ORF">D8674_003862</name>
</gene>
<name>A0A5N5FIU5_9ROSA</name>
<feature type="compositionally biased region" description="Basic residues" evidence="1">
    <location>
        <begin position="112"/>
        <end position="123"/>
    </location>
</feature>
<keyword evidence="3" id="KW-1185">Reference proteome</keyword>
<evidence type="ECO:0000313" key="2">
    <source>
        <dbReference type="EMBL" id="KAB2602857.1"/>
    </source>
</evidence>